<dbReference type="InterPro" id="IPR031571">
    <property type="entry name" value="RcpC_dom"/>
</dbReference>
<dbReference type="AlphaFoldDB" id="A0A157R8L9"/>
<name>A0A157R8L9_9BORD</name>
<accession>A0A157R8L9</accession>
<dbReference type="OrthoDB" id="2037472at2"/>
<sequence>MKTRSLILLASAVTLAAGAALVGRSLMRPPPPVTIVKEVPAQAAPKPPVRYVLSAGDAMAAGLFVKSDTLKTLNWRETTDDAVRADDFAAANDQERRKIEREIYGAALRQPLTAGQTLTQGALVYPGEPGFLAAVLTPGMRAVSIPTSAVDSNSGLVNSGDRVDVILALQRDGVEKPSPMPNSEYAMLASQTIVRNVRVLAMNNNAVSLTPPADPEAAAAAEKTSGKRAAADNAKRNNRSLPAPNTLFYESLTLEVSPADAERLALAREVGTLQVALLSMHEAQTSVAASREATRLNAATAVFDGTTPRMVNTYQGTAAAVQTYRGNRN</sequence>
<reference evidence="2 3" key="1">
    <citation type="submission" date="2016-03" db="EMBL/GenBank/DDBJ databases">
        <authorList>
            <consortium name="Pathogen Informatics"/>
        </authorList>
    </citation>
    <scope>NUCLEOTIDE SEQUENCE [LARGE SCALE GENOMIC DNA]</scope>
    <source>
        <strain evidence="2 3">NCTC13364</strain>
    </source>
</reference>
<gene>
    <name evidence="2" type="ORF">SAMEA1982600_04488</name>
</gene>
<dbReference type="Pfam" id="PF16976">
    <property type="entry name" value="RcpC"/>
    <property type="match status" value="1"/>
</dbReference>
<protein>
    <submittedName>
        <fullName evidence="2">Flp pilus assembly protein CpaB</fullName>
    </submittedName>
</protein>
<dbReference type="NCBIfam" id="TIGR03177">
    <property type="entry name" value="pilus_cpaB"/>
    <property type="match status" value="1"/>
</dbReference>
<evidence type="ECO:0000313" key="3">
    <source>
        <dbReference type="Proteomes" id="UP000077037"/>
    </source>
</evidence>
<feature type="domain" description="Flp pilus assembly protein RcpC/CpaB" evidence="1">
    <location>
        <begin position="130"/>
        <end position="277"/>
    </location>
</feature>
<proteinExistence type="predicted"/>
<dbReference type="Proteomes" id="UP000077037">
    <property type="component" value="Unassembled WGS sequence"/>
</dbReference>
<evidence type="ECO:0000313" key="2">
    <source>
        <dbReference type="EMBL" id="SAI54461.1"/>
    </source>
</evidence>
<dbReference type="InterPro" id="IPR017592">
    <property type="entry name" value="Pilus_assmbl_Flp-typ_CpaB"/>
</dbReference>
<organism evidence="2 3">
    <name type="scientific">Bordetella ansorpii</name>
    <dbReference type="NCBI Taxonomy" id="288768"/>
    <lineage>
        <taxon>Bacteria</taxon>
        <taxon>Pseudomonadati</taxon>
        <taxon>Pseudomonadota</taxon>
        <taxon>Betaproteobacteria</taxon>
        <taxon>Burkholderiales</taxon>
        <taxon>Alcaligenaceae</taxon>
        <taxon>Bordetella</taxon>
    </lineage>
</organism>
<dbReference type="EMBL" id="FKBS01000029">
    <property type="protein sequence ID" value="SAI54461.1"/>
    <property type="molecule type" value="Genomic_DNA"/>
</dbReference>
<evidence type="ECO:0000259" key="1">
    <source>
        <dbReference type="Pfam" id="PF16976"/>
    </source>
</evidence>